<evidence type="ECO:0000256" key="1">
    <source>
        <dbReference type="SAM" id="Phobius"/>
    </source>
</evidence>
<reference evidence="3 4" key="1">
    <citation type="submission" date="2023-03" db="EMBL/GenBank/DDBJ databases">
        <title>Complete genome sequences of several Auritidibacter ignavus strains isolated from ear infections.</title>
        <authorList>
            <person name="Baehr T."/>
            <person name="Baumhoegger A.M."/>
        </authorList>
    </citation>
    <scope>NUCLEOTIDE SEQUENCE [LARGE SCALE GENOMIC DNA]</scope>
    <source>
        <strain evidence="3 4">BABAE-6</strain>
    </source>
</reference>
<dbReference type="Proteomes" id="UP001224674">
    <property type="component" value="Chromosome"/>
</dbReference>
<proteinExistence type="predicted"/>
<accession>A0AAJ6AHB7</accession>
<keyword evidence="1" id="KW-0812">Transmembrane</keyword>
<dbReference type="InterPro" id="IPR013325">
    <property type="entry name" value="RNA_pol_sigma_r2"/>
</dbReference>
<dbReference type="GeneID" id="83694480"/>
<organism evidence="3 4">
    <name type="scientific">Auritidibacter ignavus</name>
    <dbReference type="NCBI Taxonomy" id="678932"/>
    <lineage>
        <taxon>Bacteria</taxon>
        <taxon>Bacillati</taxon>
        <taxon>Actinomycetota</taxon>
        <taxon>Actinomycetes</taxon>
        <taxon>Micrococcales</taxon>
        <taxon>Micrococcaceae</taxon>
        <taxon>Auritidibacter</taxon>
    </lineage>
</organism>
<dbReference type="RefSeq" id="WP_158278414.1">
    <property type="nucleotide sequence ID" value="NZ_CP122561.1"/>
</dbReference>
<gene>
    <name evidence="3" type="ORF">QDX21_00265</name>
</gene>
<dbReference type="Pfam" id="PF10099">
    <property type="entry name" value="RskA_C"/>
    <property type="match status" value="1"/>
</dbReference>
<evidence type="ECO:0000313" key="3">
    <source>
        <dbReference type="EMBL" id="WGH93290.1"/>
    </source>
</evidence>
<dbReference type="EMBL" id="CP122566">
    <property type="protein sequence ID" value="WGH93290.1"/>
    <property type="molecule type" value="Genomic_DNA"/>
</dbReference>
<keyword evidence="4" id="KW-1185">Reference proteome</keyword>
<dbReference type="Gene3D" id="1.10.1740.10">
    <property type="match status" value="1"/>
</dbReference>
<protein>
    <submittedName>
        <fullName evidence="3">Anti-sigma factor</fullName>
    </submittedName>
</protein>
<keyword evidence="1" id="KW-1133">Transmembrane helix</keyword>
<sequence>MQTETPGIARLLQLSGEGDRAAFAALFDTSAPSVYGFARALLTTQEQAGEATVSVFTTLWEQAPHFNLDFTLDASDETARNRTAATWIISLAQRTFAELIHAGHFTEINDEAGLLPLAAELPELHGLSEAQLRALTIIWLGARSYPEAARELGVGVPTLKSRLRDTCSRLSQRYIAAVTGVSDTTQDPILAKPVTPEVTARTGQSPTFSQSITTDLESGLVDELAALVATNSIDEDERIAIDSHVHRLGREKKEQWQLRISLLQRSLAWGFRRLTTEPESWMLDQLLESLPEQNLGVGFVEQFDTHEPEPEPASGTKRKIIWAVVIALLLAAVIAISTLLASSDDIVSTVDDAHDTQLTSPQDLNAGGTVQAHLSRDEDVAYLSFSSVPDLGADQTYQVWLFASAGDSPSSLGQYDATQMEDRHVQFRGVNGYEQLWVTIEPENGSDYPTTEPLVQIDLH</sequence>
<feature type="domain" description="Anti-sigma K factor RskA C-terminal" evidence="2">
    <location>
        <begin position="323"/>
        <end position="453"/>
    </location>
</feature>
<feature type="transmembrane region" description="Helical" evidence="1">
    <location>
        <begin position="320"/>
        <end position="341"/>
    </location>
</feature>
<dbReference type="InterPro" id="IPR018764">
    <property type="entry name" value="RskA_C"/>
</dbReference>
<name>A0AAJ6AHB7_9MICC</name>
<evidence type="ECO:0000259" key="2">
    <source>
        <dbReference type="Pfam" id="PF10099"/>
    </source>
</evidence>
<dbReference type="GO" id="GO:0006352">
    <property type="term" value="P:DNA-templated transcription initiation"/>
    <property type="evidence" value="ECO:0007669"/>
    <property type="project" value="InterPro"/>
</dbReference>
<evidence type="ECO:0000313" key="4">
    <source>
        <dbReference type="Proteomes" id="UP001224674"/>
    </source>
</evidence>
<dbReference type="AlphaFoldDB" id="A0AAJ6AHB7"/>
<dbReference type="SUPFAM" id="SSF88946">
    <property type="entry name" value="Sigma2 domain of RNA polymerase sigma factors"/>
    <property type="match status" value="1"/>
</dbReference>
<dbReference type="GO" id="GO:0005886">
    <property type="term" value="C:plasma membrane"/>
    <property type="evidence" value="ECO:0007669"/>
    <property type="project" value="InterPro"/>
</dbReference>
<dbReference type="GO" id="GO:0003700">
    <property type="term" value="F:DNA-binding transcription factor activity"/>
    <property type="evidence" value="ECO:0007669"/>
    <property type="project" value="InterPro"/>
</dbReference>
<keyword evidence="1" id="KW-0472">Membrane</keyword>